<dbReference type="InterPro" id="IPR005829">
    <property type="entry name" value="Sugar_transporter_CS"/>
</dbReference>
<dbReference type="PROSITE" id="PS00216">
    <property type="entry name" value="SUGAR_TRANSPORT_1"/>
    <property type="match status" value="1"/>
</dbReference>
<evidence type="ECO:0000259" key="13">
    <source>
        <dbReference type="PROSITE" id="PS50850"/>
    </source>
</evidence>
<dbReference type="OMA" id="KWTVIIG"/>
<dbReference type="VEuPathDB" id="VectorBase:CSON002921"/>
<organism evidence="14">
    <name type="scientific">Culicoides sonorensis</name>
    <name type="common">Biting midge</name>
    <dbReference type="NCBI Taxonomy" id="179676"/>
    <lineage>
        <taxon>Eukaryota</taxon>
        <taxon>Metazoa</taxon>
        <taxon>Ecdysozoa</taxon>
        <taxon>Arthropoda</taxon>
        <taxon>Hexapoda</taxon>
        <taxon>Insecta</taxon>
        <taxon>Pterygota</taxon>
        <taxon>Neoptera</taxon>
        <taxon>Endopterygota</taxon>
        <taxon>Diptera</taxon>
        <taxon>Nematocera</taxon>
        <taxon>Chironomoidea</taxon>
        <taxon>Ceratopogonidae</taxon>
        <taxon>Ceratopogoninae</taxon>
        <taxon>Culicoides</taxon>
        <taxon>Monoculicoides</taxon>
    </lineage>
</organism>
<keyword evidence="4" id="KW-0762">Sugar transport</keyword>
<feature type="transmembrane region" description="Helical" evidence="12">
    <location>
        <begin position="29"/>
        <end position="52"/>
    </location>
</feature>
<dbReference type="GO" id="GO:0005886">
    <property type="term" value="C:plasma membrane"/>
    <property type="evidence" value="ECO:0007669"/>
    <property type="project" value="UniProtKB-SubCell"/>
</dbReference>
<dbReference type="PROSITE" id="PS50850">
    <property type="entry name" value="MFS"/>
    <property type="match status" value="1"/>
</dbReference>
<accession>A0A336LI37</accession>
<evidence type="ECO:0000256" key="3">
    <source>
        <dbReference type="ARBA" id="ARBA00022475"/>
    </source>
</evidence>
<feature type="transmembrane region" description="Helical" evidence="12">
    <location>
        <begin position="400"/>
        <end position="421"/>
    </location>
</feature>
<dbReference type="PANTHER" id="PTHR48021">
    <property type="match status" value="1"/>
</dbReference>
<dbReference type="Gene3D" id="1.20.1250.20">
    <property type="entry name" value="MFS general substrate transporter like domains"/>
    <property type="match status" value="1"/>
</dbReference>
<feature type="transmembrane region" description="Helical" evidence="12">
    <location>
        <begin position="129"/>
        <end position="146"/>
    </location>
</feature>
<keyword evidence="3" id="KW-1003">Cell membrane</keyword>
<feature type="transmembrane region" description="Helical" evidence="12">
    <location>
        <begin position="104"/>
        <end position="123"/>
    </location>
</feature>
<dbReference type="SUPFAM" id="SSF103473">
    <property type="entry name" value="MFS general substrate transporter"/>
    <property type="match status" value="1"/>
</dbReference>
<evidence type="ECO:0000256" key="10">
    <source>
        <dbReference type="ARBA" id="ARBA00069106"/>
    </source>
</evidence>
<evidence type="ECO:0000256" key="11">
    <source>
        <dbReference type="RuleBase" id="RU003346"/>
    </source>
</evidence>
<feature type="transmembrane region" description="Helical" evidence="12">
    <location>
        <begin position="264"/>
        <end position="287"/>
    </location>
</feature>
<dbReference type="AlphaFoldDB" id="A0A336LI37"/>
<dbReference type="EMBL" id="UFQT01000014">
    <property type="protein sequence ID" value="SSX17682.1"/>
    <property type="molecule type" value="Genomic_DNA"/>
</dbReference>
<dbReference type="InterPro" id="IPR005828">
    <property type="entry name" value="MFS_sugar_transport-like"/>
</dbReference>
<dbReference type="InterPro" id="IPR044775">
    <property type="entry name" value="MFS_ERD6/Tret1-like"/>
</dbReference>
<sequence>MSEAPGVTNPMLYDPIPEGSQQTTKLMQFVAASGVCFAAISAGTALAWTAPVLPQLGENSTTLPVLKSQEPWIGSFLAIGAFFGALPCGILAEKIGRKFTTMSLALPFLISWGLIIFASNAGMLMAGRFFAGLATGASCVVAPMFVSEIAETSIRGTLGAFFQLFLTIGILFIYVVGAITNWITLSVLCAIFPILLAVAMIFIPESPTYLVKNSRRIDAGLSLKWFWGQNCDTQVALQAIQNDIDAVSADAKLKDLFVVPSNRSALIVSLSLMLFQQFSGINAVIFYTNSIFESAGSTLDPAICSIIVGIVQVLMTFVSAVLIDKAGRKILLLQSSIVMGTCLTTLGIYFHLKDGGSDVTSIGWLPLGAVVLFIISFSLGFGPIPWLIMGELFAPDVKGVASALAVMFNWTLVFVVTQTFGPLNDSIGGSFTFWLFALFMLICTFFVFIKVPETKGKTNAQIQAILSGKK</sequence>
<feature type="transmembrane region" description="Helical" evidence="12">
    <location>
        <begin position="299"/>
        <end position="323"/>
    </location>
</feature>
<dbReference type="GO" id="GO:0015574">
    <property type="term" value="F:trehalose transmembrane transporter activity"/>
    <property type="evidence" value="ECO:0007669"/>
    <property type="project" value="UniProtKB-ARBA"/>
</dbReference>
<feature type="domain" description="Major facilitator superfamily (MFS) profile" evidence="13">
    <location>
        <begin position="27"/>
        <end position="455"/>
    </location>
</feature>
<evidence type="ECO:0000256" key="9">
    <source>
        <dbReference type="ARBA" id="ARBA00024348"/>
    </source>
</evidence>
<evidence type="ECO:0000256" key="8">
    <source>
        <dbReference type="ARBA" id="ARBA00023180"/>
    </source>
</evidence>
<dbReference type="Pfam" id="PF00083">
    <property type="entry name" value="Sugar_tr"/>
    <property type="match status" value="1"/>
</dbReference>
<protein>
    <recommendedName>
        <fullName evidence="10">Facilitated trehalose transporter Tret1</fullName>
    </recommendedName>
</protein>
<keyword evidence="2 11" id="KW-0813">Transport</keyword>
<evidence type="ECO:0000256" key="1">
    <source>
        <dbReference type="ARBA" id="ARBA00004651"/>
    </source>
</evidence>
<feature type="transmembrane region" description="Helical" evidence="12">
    <location>
        <begin position="182"/>
        <end position="203"/>
    </location>
</feature>
<evidence type="ECO:0000313" key="14">
    <source>
        <dbReference type="EMBL" id="SSX17682.1"/>
    </source>
</evidence>
<evidence type="ECO:0000256" key="4">
    <source>
        <dbReference type="ARBA" id="ARBA00022597"/>
    </source>
</evidence>
<dbReference type="InterPro" id="IPR020846">
    <property type="entry name" value="MFS_dom"/>
</dbReference>
<feature type="transmembrane region" description="Helical" evidence="12">
    <location>
        <begin position="364"/>
        <end position="388"/>
    </location>
</feature>
<keyword evidence="7 12" id="KW-0472">Membrane</keyword>
<evidence type="ECO:0000256" key="12">
    <source>
        <dbReference type="SAM" id="Phobius"/>
    </source>
</evidence>
<keyword evidence="8" id="KW-0325">Glycoprotein</keyword>
<evidence type="ECO:0000256" key="2">
    <source>
        <dbReference type="ARBA" id="ARBA00022448"/>
    </source>
</evidence>
<evidence type="ECO:0000256" key="5">
    <source>
        <dbReference type="ARBA" id="ARBA00022692"/>
    </source>
</evidence>
<comment type="subcellular location">
    <subcellularLocation>
        <location evidence="1">Cell membrane</location>
        <topology evidence="1">Multi-pass membrane protein</topology>
    </subcellularLocation>
</comment>
<proteinExistence type="inferred from homology"/>
<dbReference type="InterPro" id="IPR050549">
    <property type="entry name" value="MFS_Trehalose_Transporter"/>
</dbReference>
<keyword evidence="5 12" id="KW-0812">Transmembrane</keyword>
<feature type="transmembrane region" description="Helical" evidence="12">
    <location>
        <begin position="72"/>
        <end position="92"/>
    </location>
</feature>
<feature type="transmembrane region" description="Helical" evidence="12">
    <location>
        <begin position="158"/>
        <end position="176"/>
    </location>
</feature>
<dbReference type="PRINTS" id="PR00171">
    <property type="entry name" value="SUGRTRNSPORT"/>
</dbReference>
<feature type="transmembrane region" description="Helical" evidence="12">
    <location>
        <begin position="330"/>
        <end position="352"/>
    </location>
</feature>
<dbReference type="PANTHER" id="PTHR48021:SF86">
    <property type="entry name" value="FACILITATED TREHALOSE TRANSPORTER TRET1-1-LIKE PROTEIN"/>
    <property type="match status" value="1"/>
</dbReference>
<dbReference type="NCBIfam" id="TIGR00879">
    <property type="entry name" value="SP"/>
    <property type="match status" value="1"/>
</dbReference>
<dbReference type="CDD" id="cd17358">
    <property type="entry name" value="MFS_GLUT6_8_Class3_like"/>
    <property type="match status" value="1"/>
</dbReference>
<keyword evidence="6 12" id="KW-1133">Transmembrane helix</keyword>
<gene>
    <name evidence="14" type="primary">CSON002921</name>
</gene>
<name>A0A336LI37_CULSO</name>
<evidence type="ECO:0000256" key="6">
    <source>
        <dbReference type="ARBA" id="ARBA00022989"/>
    </source>
</evidence>
<comment type="similarity">
    <text evidence="9">Belongs to the major facilitator superfamily. Sugar transporter (TC 2.A.1.1) family. Trehalose transporter subfamily.</text>
</comment>
<feature type="transmembrane region" description="Helical" evidence="12">
    <location>
        <begin position="427"/>
        <end position="449"/>
    </location>
</feature>
<reference evidence="14" key="1">
    <citation type="submission" date="2018-07" db="EMBL/GenBank/DDBJ databases">
        <authorList>
            <person name="Quirk P.G."/>
            <person name="Krulwich T.A."/>
        </authorList>
    </citation>
    <scope>NUCLEOTIDE SEQUENCE</scope>
</reference>
<dbReference type="GO" id="GO:0051119">
    <property type="term" value="F:sugar transmembrane transporter activity"/>
    <property type="evidence" value="ECO:0007669"/>
    <property type="project" value="InterPro"/>
</dbReference>
<dbReference type="InterPro" id="IPR003663">
    <property type="entry name" value="Sugar/inositol_transpt"/>
</dbReference>
<dbReference type="InterPro" id="IPR036259">
    <property type="entry name" value="MFS_trans_sf"/>
</dbReference>
<dbReference type="PROSITE" id="PS00217">
    <property type="entry name" value="SUGAR_TRANSPORT_2"/>
    <property type="match status" value="1"/>
</dbReference>
<dbReference type="FunFam" id="1.20.1250.20:FF:000055">
    <property type="entry name" value="Facilitated trehalose transporter Tret1-2 homolog"/>
    <property type="match status" value="1"/>
</dbReference>
<evidence type="ECO:0000256" key="7">
    <source>
        <dbReference type="ARBA" id="ARBA00023136"/>
    </source>
</evidence>